<dbReference type="AlphaFoldDB" id="A0A8B6HRX5"/>
<comment type="caution">
    <text evidence="2">The sequence shown here is derived from an EMBL/GenBank/DDBJ whole genome shotgun (WGS) entry which is preliminary data.</text>
</comment>
<evidence type="ECO:0000313" key="3">
    <source>
        <dbReference type="Proteomes" id="UP000596742"/>
    </source>
</evidence>
<keyword evidence="1" id="KW-0732">Signal</keyword>
<protein>
    <submittedName>
        <fullName evidence="2">Uncharacterized protein</fullName>
    </submittedName>
</protein>
<reference evidence="2" key="1">
    <citation type="submission" date="2018-11" db="EMBL/GenBank/DDBJ databases">
        <authorList>
            <person name="Alioto T."/>
            <person name="Alioto T."/>
        </authorList>
    </citation>
    <scope>NUCLEOTIDE SEQUENCE</scope>
</reference>
<feature type="signal peptide" evidence="1">
    <location>
        <begin position="1"/>
        <end position="15"/>
    </location>
</feature>
<keyword evidence="3" id="KW-1185">Reference proteome</keyword>
<dbReference type="EMBL" id="UYJE01010509">
    <property type="protein sequence ID" value="VDI83864.1"/>
    <property type="molecule type" value="Genomic_DNA"/>
</dbReference>
<gene>
    <name evidence="2" type="ORF">MGAL_10B036001</name>
</gene>
<evidence type="ECO:0000313" key="2">
    <source>
        <dbReference type="EMBL" id="VDI83864.1"/>
    </source>
</evidence>
<organism evidence="2 3">
    <name type="scientific">Mytilus galloprovincialis</name>
    <name type="common">Mediterranean mussel</name>
    <dbReference type="NCBI Taxonomy" id="29158"/>
    <lineage>
        <taxon>Eukaryota</taxon>
        <taxon>Metazoa</taxon>
        <taxon>Spiralia</taxon>
        <taxon>Lophotrochozoa</taxon>
        <taxon>Mollusca</taxon>
        <taxon>Bivalvia</taxon>
        <taxon>Autobranchia</taxon>
        <taxon>Pteriomorphia</taxon>
        <taxon>Mytilida</taxon>
        <taxon>Mytiloidea</taxon>
        <taxon>Mytilidae</taxon>
        <taxon>Mytilinae</taxon>
        <taxon>Mytilus</taxon>
    </lineage>
</organism>
<proteinExistence type="predicted"/>
<sequence length="393" mass="42000">MKWIILACCVTVAFGAASRRAVECKVDADCTCPNHGEIASCNQHMCQCSHDHGGVGRRAVECHVNADCTCPNHGEIASCNQHMCQCSHDHGGGGRRAVECHVAADCTCPNHGEIASCNQHMCQCSHDHGGGGRRAVECHVNADCTCPNHGEIASCNQHMCQCSHDHGGGGRRAVECKVDADCTCPNHGEIASCNQHMCQCTHDHGGVGKRETVACTNVTTCTTLCAPSIGECKHDKCHCHHEPPARRAACQTAVDCVNCPHGTIAECDAHHQCQCKHDNGNPVGKRETVACTNVTTCTTLCAPSIGECKHDKCHCHHEPPARRAACQTAVDCVNCPHGTVAECDAHHQCQCKHDNGNPVGKRQVMCHNNAECAAHCSPHIGTCNNNKCHCHQH</sequence>
<name>A0A8B6HRX5_MYTGA</name>
<dbReference type="Proteomes" id="UP000596742">
    <property type="component" value="Unassembled WGS sequence"/>
</dbReference>
<dbReference type="OrthoDB" id="6072684at2759"/>
<accession>A0A8B6HRX5</accession>
<evidence type="ECO:0000256" key="1">
    <source>
        <dbReference type="SAM" id="SignalP"/>
    </source>
</evidence>
<feature type="chain" id="PRO_5032499423" evidence="1">
    <location>
        <begin position="16"/>
        <end position="393"/>
    </location>
</feature>